<proteinExistence type="inferred from homology"/>
<dbReference type="GO" id="GO:0008360">
    <property type="term" value="P:regulation of cell shape"/>
    <property type="evidence" value="ECO:0007669"/>
    <property type="project" value="UniProtKB-KW"/>
</dbReference>
<evidence type="ECO:0000256" key="1">
    <source>
        <dbReference type="ARBA" id="ARBA00022475"/>
    </source>
</evidence>
<evidence type="ECO:0000256" key="2">
    <source>
        <dbReference type="ARBA" id="ARBA00022618"/>
    </source>
</evidence>
<dbReference type="AlphaFoldDB" id="A0A077DBV4"/>
<reference evidence="13 14" key="1">
    <citation type="journal article" date="2014" name="BMC Genomics">
        <title>A genomic perspective on a new bacterial genus and species from the Alcaligenaceae family, Basilea psittacipulmonis.</title>
        <authorList>
            <person name="Whiteson K.L."/>
            <person name="Hernandez D."/>
            <person name="Lazarevic V."/>
            <person name="Gaia N."/>
            <person name="Farinelli L."/>
            <person name="Francois P."/>
            <person name="Pilo P."/>
            <person name="Frey J."/>
            <person name="Schrenzel J."/>
        </authorList>
    </citation>
    <scope>NUCLEOTIDE SEQUENCE [LARGE SCALE GENOMIC DNA]</scope>
    <source>
        <strain evidence="13 14">DSM 24701</strain>
    </source>
</reference>
<feature type="binding site" evidence="10">
    <location>
        <position position="159"/>
    </location>
    <ligand>
        <name>UDP-N-acetyl-alpha-D-glucosamine</name>
        <dbReference type="ChEBI" id="CHEBI:57705"/>
    </ligand>
</feature>
<feature type="binding site" evidence="10">
    <location>
        <position position="241"/>
    </location>
    <ligand>
        <name>UDP-N-acetyl-alpha-D-glucosamine</name>
        <dbReference type="ChEBI" id="CHEBI:57705"/>
    </ligand>
</feature>
<feature type="domain" description="Glycosyltransferase family 28 N-terminal" evidence="11">
    <location>
        <begin position="4"/>
        <end position="141"/>
    </location>
</feature>
<evidence type="ECO:0000256" key="10">
    <source>
        <dbReference type="HAMAP-Rule" id="MF_00033"/>
    </source>
</evidence>
<dbReference type="CDD" id="cd03785">
    <property type="entry name" value="GT28_MurG"/>
    <property type="match status" value="1"/>
</dbReference>
<keyword evidence="4 10" id="KW-0808">Transferase</keyword>
<accession>A0A077DBV4</accession>
<feature type="binding site" evidence="10">
    <location>
        <position position="123"/>
    </location>
    <ligand>
        <name>UDP-N-acetyl-alpha-D-glucosamine</name>
        <dbReference type="ChEBI" id="CHEBI:57705"/>
    </ligand>
</feature>
<evidence type="ECO:0000256" key="4">
    <source>
        <dbReference type="ARBA" id="ARBA00022679"/>
    </source>
</evidence>
<dbReference type="SUPFAM" id="SSF53756">
    <property type="entry name" value="UDP-Glycosyltransferase/glycogen phosphorylase"/>
    <property type="match status" value="1"/>
</dbReference>
<comment type="catalytic activity">
    <reaction evidence="10">
        <text>di-trans,octa-cis-undecaprenyl diphospho-N-acetyl-alpha-D-muramoyl-L-alanyl-D-glutamyl-meso-2,6-diaminopimeloyl-D-alanyl-D-alanine + UDP-N-acetyl-alpha-D-glucosamine = di-trans,octa-cis-undecaprenyl diphospho-[N-acetyl-alpha-D-glucosaminyl-(1-&gt;4)]-N-acetyl-alpha-D-muramoyl-L-alanyl-D-glutamyl-meso-2,6-diaminopimeloyl-D-alanyl-D-alanine + UDP + H(+)</text>
        <dbReference type="Rhea" id="RHEA:31227"/>
        <dbReference type="ChEBI" id="CHEBI:15378"/>
        <dbReference type="ChEBI" id="CHEBI:57705"/>
        <dbReference type="ChEBI" id="CHEBI:58223"/>
        <dbReference type="ChEBI" id="CHEBI:61387"/>
        <dbReference type="ChEBI" id="CHEBI:61388"/>
        <dbReference type="EC" id="2.4.1.227"/>
    </reaction>
</comment>
<dbReference type="UniPathway" id="UPA00219"/>
<protein>
    <recommendedName>
        <fullName evidence="10">UDP-N-acetylglucosamine--N-acetylmuramyl-(pentapeptide) pyrophosphoryl-undecaprenol N-acetylglucosamine transferase</fullName>
        <ecNumber evidence="10">2.4.1.227</ecNumber>
    </recommendedName>
    <alternativeName>
        <fullName evidence="10">Undecaprenyl-PP-MurNAc-pentapeptide-UDPGlcNAc GlcNAc transferase</fullName>
    </alternativeName>
</protein>
<dbReference type="InterPro" id="IPR006009">
    <property type="entry name" value="GlcNAc_MurG"/>
</dbReference>
<feature type="binding site" evidence="10">
    <location>
        <position position="286"/>
    </location>
    <ligand>
        <name>UDP-N-acetyl-alpha-D-glucosamine</name>
        <dbReference type="ChEBI" id="CHEBI:57705"/>
    </ligand>
</feature>
<dbReference type="GO" id="GO:0051301">
    <property type="term" value="P:cell division"/>
    <property type="evidence" value="ECO:0007669"/>
    <property type="project" value="UniProtKB-KW"/>
</dbReference>
<comment type="similarity">
    <text evidence="10">Belongs to the glycosyltransferase 28 family. MurG subfamily.</text>
</comment>
<feature type="binding site" evidence="10">
    <location>
        <begin position="11"/>
        <end position="13"/>
    </location>
    <ligand>
        <name>UDP-N-acetyl-alpha-D-glucosamine</name>
        <dbReference type="ChEBI" id="CHEBI:57705"/>
    </ligand>
</feature>
<dbReference type="Pfam" id="PF03033">
    <property type="entry name" value="Glyco_transf_28"/>
    <property type="match status" value="1"/>
</dbReference>
<keyword evidence="3 10" id="KW-0328">Glycosyltransferase</keyword>
<keyword evidence="1 10" id="KW-1003">Cell membrane</keyword>
<dbReference type="GO" id="GO:0051991">
    <property type="term" value="F:UDP-N-acetyl-D-glucosamine:N-acetylmuramoyl-L-alanyl-D-glutamyl-meso-2,6-diaminopimelyl-D-alanyl-D-alanine-diphosphoundecaprenol 4-beta-N-acetylglucosaminlytransferase activity"/>
    <property type="evidence" value="ECO:0007669"/>
    <property type="project" value="RHEA"/>
</dbReference>
<name>A0A077DBV4_9BURK</name>
<dbReference type="HAMAP" id="MF_00033">
    <property type="entry name" value="MurG"/>
    <property type="match status" value="1"/>
</dbReference>
<dbReference type="GO" id="GO:0009252">
    <property type="term" value="P:peptidoglycan biosynthetic process"/>
    <property type="evidence" value="ECO:0007669"/>
    <property type="project" value="UniProtKB-UniRule"/>
</dbReference>
<dbReference type="GO" id="GO:0005886">
    <property type="term" value="C:plasma membrane"/>
    <property type="evidence" value="ECO:0007669"/>
    <property type="project" value="UniProtKB-SubCell"/>
</dbReference>
<keyword evidence="2 10" id="KW-0132">Cell division</keyword>
<dbReference type="NCBIfam" id="TIGR01133">
    <property type="entry name" value="murG"/>
    <property type="match status" value="1"/>
</dbReference>
<feature type="domain" description="Glycosyl transferase family 28 C-terminal" evidence="12">
    <location>
        <begin position="181"/>
        <end position="331"/>
    </location>
</feature>
<keyword evidence="9 10" id="KW-0961">Cell wall biogenesis/degradation</keyword>
<dbReference type="Pfam" id="PF04101">
    <property type="entry name" value="Glyco_tran_28_C"/>
    <property type="match status" value="1"/>
</dbReference>
<evidence type="ECO:0000313" key="14">
    <source>
        <dbReference type="Proteomes" id="UP000028945"/>
    </source>
</evidence>
<dbReference type="GO" id="GO:0050511">
    <property type="term" value="F:undecaprenyldiphospho-muramoylpentapeptide beta-N-acetylglucosaminyltransferase activity"/>
    <property type="evidence" value="ECO:0007669"/>
    <property type="project" value="UniProtKB-UniRule"/>
</dbReference>
<evidence type="ECO:0000256" key="9">
    <source>
        <dbReference type="ARBA" id="ARBA00023316"/>
    </source>
</evidence>
<evidence type="ECO:0000256" key="8">
    <source>
        <dbReference type="ARBA" id="ARBA00023306"/>
    </source>
</evidence>
<dbReference type="KEGG" id="bpsi:IX83_02405"/>
<keyword evidence="6 10" id="KW-0573">Peptidoglycan synthesis</keyword>
<evidence type="ECO:0000256" key="6">
    <source>
        <dbReference type="ARBA" id="ARBA00022984"/>
    </source>
</evidence>
<dbReference type="STRING" id="1072685.IX83_02405"/>
<dbReference type="RefSeq" id="WP_038498750.1">
    <property type="nucleotide sequence ID" value="NZ_AFWK01000105.1"/>
</dbReference>
<evidence type="ECO:0000313" key="13">
    <source>
        <dbReference type="EMBL" id="AIL32320.1"/>
    </source>
</evidence>
<comment type="caution">
    <text evidence="10">Lacks conserved residue(s) required for the propagation of feature annotation.</text>
</comment>
<evidence type="ECO:0000256" key="3">
    <source>
        <dbReference type="ARBA" id="ARBA00022676"/>
    </source>
</evidence>
<evidence type="ECO:0000256" key="7">
    <source>
        <dbReference type="ARBA" id="ARBA00023136"/>
    </source>
</evidence>
<dbReference type="Gene3D" id="3.40.50.2000">
    <property type="entry name" value="Glycogen Phosphorylase B"/>
    <property type="match status" value="2"/>
</dbReference>
<dbReference type="PANTHER" id="PTHR21015">
    <property type="entry name" value="UDP-N-ACETYLGLUCOSAMINE--N-ACETYLMURAMYL-(PENTAPEPTIDE) PYROPHOSPHORYL-UNDECAPRENOL N-ACETYLGLUCOSAMINE TRANSFERASE 1"/>
    <property type="match status" value="1"/>
</dbReference>
<keyword evidence="8 10" id="KW-0131">Cell cycle</keyword>
<dbReference type="OrthoDB" id="9808936at2"/>
<dbReference type="PANTHER" id="PTHR21015:SF22">
    <property type="entry name" value="GLYCOSYLTRANSFERASE"/>
    <property type="match status" value="1"/>
</dbReference>
<feature type="binding site" evidence="10">
    <location>
        <position position="187"/>
    </location>
    <ligand>
        <name>UDP-N-acetyl-alpha-D-glucosamine</name>
        <dbReference type="ChEBI" id="CHEBI:57705"/>
    </ligand>
</feature>
<dbReference type="InterPro" id="IPR007235">
    <property type="entry name" value="Glyco_trans_28_C"/>
</dbReference>
<comment type="function">
    <text evidence="10">Cell wall formation. Catalyzes the transfer of a GlcNAc subunit on undecaprenyl-pyrophosphoryl-MurNAc-pentapeptide (lipid intermediate I) to form undecaprenyl-pyrophosphoryl-MurNAc-(pentapeptide)GlcNAc (lipid intermediate II).</text>
</comment>
<dbReference type="EC" id="2.4.1.227" evidence="10"/>
<comment type="pathway">
    <text evidence="10">Cell wall biogenesis; peptidoglycan biosynthesis.</text>
</comment>
<organism evidence="13 14">
    <name type="scientific">Basilea psittacipulmonis DSM 24701</name>
    <dbReference type="NCBI Taxonomy" id="1072685"/>
    <lineage>
        <taxon>Bacteria</taxon>
        <taxon>Pseudomonadati</taxon>
        <taxon>Pseudomonadota</taxon>
        <taxon>Betaproteobacteria</taxon>
        <taxon>Burkholderiales</taxon>
        <taxon>Alcaligenaceae</taxon>
        <taxon>Basilea</taxon>
    </lineage>
</organism>
<dbReference type="eggNOG" id="COG0707">
    <property type="taxonomic scope" value="Bacteria"/>
</dbReference>
<evidence type="ECO:0000256" key="5">
    <source>
        <dbReference type="ARBA" id="ARBA00022960"/>
    </source>
</evidence>
<dbReference type="GO" id="GO:0071555">
    <property type="term" value="P:cell wall organization"/>
    <property type="evidence" value="ECO:0007669"/>
    <property type="project" value="UniProtKB-KW"/>
</dbReference>
<dbReference type="EMBL" id="CP009238">
    <property type="protein sequence ID" value="AIL32320.1"/>
    <property type="molecule type" value="Genomic_DNA"/>
</dbReference>
<dbReference type="HOGENOM" id="CLU_037404_2_0_4"/>
<gene>
    <name evidence="10" type="primary">murG</name>
    <name evidence="13" type="ORF">IX83_02405</name>
</gene>
<evidence type="ECO:0000259" key="12">
    <source>
        <dbReference type="Pfam" id="PF04101"/>
    </source>
</evidence>
<keyword evidence="5 10" id="KW-0133">Cell shape</keyword>
<sequence length="353" mass="38299">MAKILIMAGGTGGHIMPGLAIAKALRSKGWEVSWLGNPERMEGSLVPAHGFEITPFYFNGVRGKGIATLLKLPFVLIAAFIRARKILKTIKPDVVLGMGGYISFPVGMMAGWQGIPLLIHEQNAVMGTANRILAKRAKKVLCGFPLPLPEAVYVGNPVREELMDVDSPEQRYQQRTGKLNVLVVGGSLGASALNETVPLALKDIPEAERPIVIHQAGKQHIEQLKQHYEQAGVTAECLAFIDDMKTALLKADVVICRAGAMSLAEISCVGVASLLVPLPNAIDDHQTKNAQYLVDAQAAQVIVQKDFTPEFLSNWLKCQDRDQLCMMAKNARSMSRPRSTEEIAAICQSVIKG</sequence>
<dbReference type="Proteomes" id="UP000028945">
    <property type="component" value="Chromosome"/>
</dbReference>
<evidence type="ECO:0000259" key="11">
    <source>
        <dbReference type="Pfam" id="PF03033"/>
    </source>
</evidence>
<comment type="subcellular location">
    <subcellularLocation>
        <location evidence="10">Cell membrane</location>
        <topology evidence="10">Peripheral membrane protein</topology>
        <orientation evidence="10">Cytoplasmic side</orientation>
    </subcellularLocation>
</comment>
<keyword evidence="14" id="KW-1185">Reference proteome</keyword>
<dbReference type="InterPro" id="IPR004276">
    <property type="entry name" value="GlycoTrans_28_N"/>
</dbReference>
<keyword evidence="7 10" id="KW-0472">Membrane</keyword>
<dbReference type="GO" id="GO:0005975">
    <property type="term" value="P:carbohydrate metabolic process"/>
    <property type="evidence" value="ECO:0007669"/>
    <property type="project" value="InterPro"/>
</dbReference>